<dbReference type="Proteomes" id="UP000229554">
    <property type="component" value="Unassembled WGS sequence"/>
</dbReference>
<reference evidence="3" key="1">
    <citation type="submission" date="2017-09" db="EMBL/GenBank/DDBJ databases">
        <title>Depth-based differentiation of microbial function through sediment-hosted aquifers and enrichment of novel symbionts in the deep terrestrial subsurface.</title>
        <authorList>
            <person name="Probst A.J."/>
            <person name="Ladd B."/>
            <person name="Jarett J.K."/>
            <person name="Geller-Mcgrath D.E."/>
            <person name="Sieber C.M.K."/>
            <person name="Emerson J.B."/>
            <person name="Anantharaman K."/>
            <person name="Thomas B.C."/>
            <person name="Malmstrom R."/>
            <person name="Stieglmeier M."/>
            <person name="Klingl A."/>
            <person name="Woyke T."/>
            <person name="Ryan C.M."/>
            <person name="Banfield J.F."/>
        </authorList>
    </citation>
    <scope>NUCLEOTIDE SEQUENCE [LARGE SCALE GENOMIC DNA]</scope>
</reference>
<evidence type="ECO:0008006" key="4">
    <source>
        <dbReference type="Google" id="ProtNLM"/>
    </source>
</evidence>
<protein>
    <recommendedName>
        <fullName evidence="4">DUF1648 domain-containing protein</fullName>
    </recommendedName>
</protein>
<evidence type="ECO:0000313" key="2">
    <source>
        <dbReference type="EMBL" id="PJE62639.1"/>
    </source>
</evidence>
<proteinExistence type="predicted"/>
<evidence type="ECO:0000256" key="1">
    <source>
        <dbReference type="SAM" id="Phobius"/>
    </source>
</evidence>
<organism evidence="2 3">
    <name type="scientific">Candidatus Roizmanbacteria bacterium CG10_big_fil_rev_8_21_14_0_10_39_6</name>
    <dbReference type="NCBI Taxonomy" id="1974853"/>
    <lineage>
        <taxon>Bacteria</taxon>
        <taxon>Candidatus Roizmaniibacteriota</taxon>
    </lineage>
</organism>
<keyword evidence="1" id="KW-0472">Membrane</keyword>
<feature type="transmembrane region" description="Helical" evidence="1">
    <location>
        <begin position="51"/>
        <end position="72"/>
    </location>
</feature>
<keyword evidence="1" id="KW-0812">Transmembrane</keyword>
<name>A0A2M8KRX2_9BACT</name>
<accession>A0A2M8KRX2</accession>
<feature type="transmembrane region" description="Helical" evidence="1">
    <location>
        <begin position="84"/>
        <end position="105"/>
    </location>
</feature>
<feature type="transmembrane region" description="Helical" evidence="1">
    <location>
        <begin position="12"/>
        <end position="31"/>
    </location>
</feature>
<comment type="caution">
    <text evidence="2">The sequence shown here is derived from an EMBL/GenBank/DDBJ whole genome shotgun (WGS) entry which is preliminary data.</text>
</comment>
<dbReference type="EMBL" id="PFED01000157">
    <property type="protein sequence ID" value="PJE62639.1"/>
    <property type="molecule type" value="Genomic_DNA"/>
</dbReference>
<gene>
    <name evidence="2" type="ORF">COU88_03905</name>
</gene>
<keyword evidence="1" id="KW-1133">Transmembrane helix</keyword>
<evidence type="ECO:0000313" key="3">
    <source>
        <dbReference type="Proteomes" id="UP000229554"/>
    </source>
</evidence>
<sequence length="108" mass="12718">MNNSFIRLLQNKLVWLGLFFATYAVSFFYLPQQVPLYYSTLLREDKLANKYELLLIPFFLMILFVLWERVFIKLTLGNIYIQKLGQGFIVFLACMAYGSFVKIILSVI</sequence>
<dbReference type="AlphaFoldDB" id="A0A2M8KRX2"/>